<gene>
    <name evidence="1" type="ORF">SCABRO_01434</name>
</gene>
<evidence type="ECO:0000313" key="1">
    <source>
        <dbReference type="EMBL" id="KHE92826.1"/>
    </source>
</evidence>
<reference evidence="1 2" key="1">
    <citation type="submission" date="2014-10" db="EMBL/GenBank/DDBJ databases">
        <title>Draft genome of anammox bacterium scalindua brodae, obtained using differential coverage binning of sequence data from two enrichment reactors.</title>
        <authorList>
            <person name="Speth D.R."/>
            <person name="Russ L."/>
            <person name="Kartal B."/>
            <person name="Op den Camp H.J."/>
            <person name="Dutilh B.E."/>
            <person name="Jetten M.S."/>
        </authorList>
    </citation>
    <scope>NUCLEOTIDE SEQUENCE [LARGE SCALE GENOMIC DNA]</scope>
    <source>
        <strain evidence="1">RU1</strain>
    </source>
</reference>
<sequence length="99" mass="11039">MFIEGCPGVSSIADNNIKEVIAEKAVDAEISLVLIDTPEDARRLQFTGSPAVRINGMDIEPNMQDIKDYGLRSRNYYIDGEKSDYPAKSMTRDAIKKVK</sequence>
<dbReference type="EMBL" id="JRYO01000089">
    <property type="protein sequence ID" value="KHE92826.1"/>
    <property type="molecule type" value="Genomic_DNA"/>
</dbReference>
<dbReference type="eggNOG" id="COG2608">
    <property type="taxonomic scope" value="Bacteria"/>
</dbReference>
<dbReference type="AlphaFoldDB" id="A0A0B0ELB9"/>
<comment type="caution">
    <text evidence="1">The sequence shown here is derived from an EMBL/GenBank/DDBJ whole genome shotgun (WGS) entry which is preliminary data.</text>
</comment>
<name>A0A0B0ELB9_9BACT</name>
<protein>
    <submittedName>
        <fullName evidence="1">Uncharacterized protein</fullName>
    </submittedName>
</protein>
<evidence type="ECO:0000313" key="2">
    <source>
        <dbReference type="Proteomes" id="UP000030652"/>
    </source>
</evidence>
<dbReference type="Proteomes" id="UP000030652">
    <property type="component" value="Unassembled WGS sequence"/>
</dbReference>
<proteinExistence type="predicted"/>
<accession>A0A0B0ELB9</accession>
<organism evidence="1 2">
    <name type="scientific">Candidatus Scalindua brodae</name>
    <dbReference type="NCBI Taxonomy" id="237368"/>
    <lineage>
        <taxon>Bacteria</taxon>
        <taxon>Pseudomonadati</taxon>
        <taxon>Planctomycetota</taxon>
        <taxon>Candidatus Brocadiia</taxon>
        <taxon>Candidatus Brocadiales</taxon>
        <taxon>Candidatus Scalinduaceae</taxon>
        <taxon>Candidatus Scalindua</taxon>
    </lineage>
</organism>